<keyword evidence="2" id="KW-1185">Reference proteome</keyword>
<name>A0A0L6UIP0_9BASI</name>
<feature type="non-terminal residue" evidence="1">
    <location>
        <position position="1"/>
    </location>
</feature>
<gene>
    <name evidence="1" type="ORF">VP01_6217g2</name>
</gene>
<protein>
    <recommendedName>
        <fullName evidence="3">Retrotransposon gag domain-containing protein</fullName>
    </recommendedName>
</protein>
<dbReference type="VEuPathDB" id="FungiDB:VP01_6217g2"/>
<dbReference type="OrthoDB" id="1745472at2759"/>
<dbReference type="EMBL" id="LAVV01011516">
    <property type="protein sequence ID" value="KNZ47690.1"/>
    <property type="molecule type" value="Genomic_DNA"/>
</dbReference>
<evidence type="ECO:0008006" key="3">
    <source>
        <dbReference type="Google" id="ProtNLM"/>
    </source>
</evidence>
<evidence type="ECO:0000313" key="1">
    <source>
        <dbReference type="EMBL" id="KNZ47690.1"/>
    </source>
</evidence>
<dbReference type="Proteomes" id="UP000037035">
    <property type="component" value="Unassembled WGS sequence"/>
</dbReference>
<reference evidence="1 2" key="1">
    <citation type="submission" date="2015-08" db="EMBL/GenBank/DDBJ databases">
        <title>Next Generation Sequencing and Analysis of the Genome of Puccinia sorghi L Schw, the Causal Agent of Maize Common Rust.</title>
        <authorList>
            <person name="Rochi L."/>
            <person name="Burguener G."/>
            <person name="Darino M."/>
            <person name="Turjanski A."/>
            <person name="Kreff E."/>
            <person name="Dieguez M.J."/>
            <person name="Sacco F."/>
        </authorList>
    </citation>
    <scope>NUCLEOTIDE SEQUENCE [LARGE SCALE GENOMIC DNA]</scope>
    <source>
        <strain evidence="1 2">RO10H11247</strain>
    </source>
</reference>
<sequence length="146" mass="16693">PYLDKVFNKVPVVFDDFLNDFRSSFFNHNRRDCAEVALRNLCQTGTMLAYMQDVNQHSLTVGEIQLAVLMSNVEQVRQLKESNKTALTPTLKPNLMDLSAFQKAQSNQLSHAKQARWVQQNLYFQFSKAGHISLGCWNGVRNPKTT</sequence>
<proteinExistence type="predicted"/>
<organism evidence="1 2">
    <name type="scientific">Puccinia sorghi</name>
    <dbReference type="NCBI Taxonomy" id="27349"/>
    <lineage>
        <taxon>Eukaryota</taxon>
        <taxon>Fungi</taxon>
        <taxon>Dikarya</taxon>
        <taxon>Basidiomycota</taxon>
        <taxon>Pucciniomycotina</taxon>
        <taxon>Pucciniomycetes</taxon>
        <taxon>Pucciniales</taxon>
        <taxon>Pucciniaceae</taxon>
        <taxon>Puccinia</taxon>
    </lineage>
</organism>
<evidence type="ECO:0000313" key="2">
    <source>
        <dbReference type="Proteomes" id="UP000037035"/>
    </source>
</evidence>
<dbReference type="AlphaFoldDB" id="A0A0L6UIP0"/>
<comment type="caution">
    <text evidence="1">The sequence shown here is derived from an EMBL/GenBank/DDBJ whole genome shotgun (WGS) entry which is preliminary data.</text>
</comment>
<accession>A0A0L6UIP0</accession>